<name>A0ABQ9Y6Q2_9EUKA</name>
<gene>
    <name evidence="3" type="ORF">BLNAU_5678</name>
</gene>
<feature type="compositionally biased region" description="Acidic residues" evidence="2">
    <location>
        <begin position="174"/>
        <end position="183"/>
    </location>
</feature>
<accession>A0ABQ9Y6Q2</accession>
<reference evidence="3 4" key="1">
    <citation type="journal article" date="2022" name="bioRxiv">
        <title>Genomics of Preaxostyla Flagellates Illuminates Evolutionary Transitions and the Path Towards Mitochondrial Loss.</title>
        <authorList>
            <person name="Novak L.V.F."/>
            <person name="Treitli S.C."/>
            <person name="Pyrih J."/>
            <person name="Halakuc P."/>
            <person name="Pipaliya S.V."/>
            <person name="Vacek V."/>
            <person name="Brzon O."/>
            <person name="Soukal P."/>
            <person name="Eme L."/>
            <person name="Dacks J.B."/>
            <person name="Karnkowska A."/>
            <person name="Elias M."/>
            <person name="Hampl V."/>
        </authorList>
    </citation>
    <scope>NUCLEOTIDE SEQUENCE [LARGE SCALE GENOMIC DNA]</scope>
    <source>
        <strain evidence="3">NAU3</strain>
        <tissue evidence="3">Gut</tissue>
    </source>
</reference>
<organism evidence="3 4">
    <name type="scientific">Blattamonas nauphoetae</name>
    <dbReference type="NCBI Taxonomy" id="2049346"/>
    <lineage>
        <taxon>Eukaryota</taxon>
        <taxon>Metamonada</taxon>
        <taxon>Preaxostyla</taxon>
        <taxon>Oxymonadida</taxon>
        <taxon>Blattamonas</taxon>
    </lineage>
</organism>
<comment type="caution">
    <text evidence="3">The sequence shown here is derived from an EMBL/GenBank/DDBJ whole genome shotgun (WGS) entry which is preliminary data.</text>
</comment>
<feature type="region of interest" description="Disordered" evidence="2">
    <location>
        <begin position="140"/>
        <end position="183"/>
    </location>
</feature>
<feature type="coiled-coil region" evidence="1">
    <location>
        <begin position="186"/>
        <end position="213"/>
    </location>
</feature>
<sequence>MEATTLPGKQDNNIADIVANLFTEIESLNQSFIDHEITLPEFHSTLKIMQERTTTIISTLGNTVQQIKKKLQEITQIRQTVKDSLATEPDNAQLQDLDKTAQLMIIQHTNELDRIRESEHDLGKLKTRLADQLEHTELVLKEDKGSPETESKTAKDDSRPTVASPILVQAPPEEPPESPEPESDELVALRKKIAVLEERISHYDEAKRIFEREIISLQELITEGKNRETRLNNVINSLLLLQEQDTSPSPLLTFAAEVPVPS</sequence>
<dbReference type="EMBL" id="JARBJD010000030">
    <property type="protein sequence ID" value="KAK2959369.1"/>
    <property type="molecule type" value="Genomic_DNA"/>
</dbReference>
<evidence type="ECO:0000256" key="2">
    <source>
        <dbReference type="SAM" id="MobiDB-lite"/>
    </source>
</evidence>
<proteinExistence type="predicted"/>
<keyword evidence="1" id="KW-0175">Coiled coil</keyword>
<protein>
    <submittedName>
        <fullName evidence="3">Uncharacterized protein</fullName>
    </submittedName>
</protein>
<evidence type="ECO:0000313" key="4">
    <source>
        <dbReference type="Proteomes" id="UP001281761"/>
    </source>
</evidence>
<feature type="compositionally biased region" description="Basic and acidic residues" evidence="2">
    <location>
        <begin position="140"/>
        <end position="159"/>
    </location>
</feature>
<dbReference type="Proteomes" id="UP001281761">
    <property type="component" value="Unassembled WGS sequence"/>
</dbReference>
<evidence type="ECO:0000256" key="1">
    <source>
        <dbReference type="SAM" id="Coils"/>
    </source>
</evidence>
<keyword evidence="4" id="KW-1185">Reference proteome</keyword>
<evidence type="ECO:0000313" key="3">
    <source>
        <dbReference type="EMBL" id="KAK2959369.1"/>
    </source>
</evidence>